<dbReference type="EMBL" id="CP003837">
    <property type="protein sequence ID" value="AGH44384.1"/>
    <property type="molecule type" value="Genomic_DNA"/>
</dbReference>
<dbReference type="KEGG" id="gps:C427_2275"/>
<name>K6YYW4_9ALTE</name>
<protein>
    <recommendedName>
        <fullName evidence="3">Lipoprotein</fullName>
    </recommendedName>
</protein>
<gene>
    <name evidence="1" type="ORF">C427_2275</name>
</gene>
<sequence length="163" mass="17982">MKLINLIATASVLSACSQLPTGTADNASLTWMEVKPEPFAYQDQSEKYKSTELEIVLAAGSAMELKFAMQKHDTMVYQWQVQGDAEGLSLTEFHGHTAKPDDGSLGTLVFYKKHQDSQESGSLTAAFAGDHGWYFENDTDKDISIQLTAAGWYESVKEIPVPR</sequence>
<accession>K6YYW4</accession>
<dbReference type="OrthoDB" id="952847at2"/>
<dbReference type="PATRIC" id="fig|1129794.4.peg.2252"/>
<proteinExistence type="predicted"/>
<dbReference type="AlphaFoldDB" id="K6YYW4"/>
<dbReference type="Proteomes" id="UP000011864">
    <property type="component" value="Chromosome"/>
</dbReference>
<evidence type="ECO:0000313" key="1">
    <source>
        <dbReference type="EMBL" id="AGH44384.1"/>
    </source>
</evidence>
<evidence type="ECO:0008006" key="3">
    <source>
        <dbReference type="Google" id="ProtNLM"/>
    </source>
</evidence>
<evidence type="ECO:0000313" key="2">
    <source>
        <dbReference type="Proteomes" id="UP000011864"/>
    </source>
</evidence>
<dbReference type="RefSeq" id="WP_007638376.1">
    <property type="nucleotide sequence ID" value="NC_020514.1"/>
</dbReference>
<dbReference type="HOGENOM" id="CLU_1625493_0_0_6"/>
<reference evidence="1 2" key="1">
    <citation type="journal article" date="2013" name="Genome Announc.">
        <title>Complete Genome Sequence of Glaciecola psychrophila Strain 170T.</title>
        <authorList>
            <person name="Yin J."/>
            <person name="Chen J."/>
            <person name="Liu G."/>
            <person name="Yu Y."/>
            <person name="Song L."/>
            <person name="Wang X."/>
            <person name="Qu X."/>
        </authorList>
    </citation>
    <scope>NUCLEOTIDE SEQUENCE [LARGE SCALE GENOMIC DNA]</scope>
    <source>
        <strain evidence="1 2">170</strain>
    </source>
</reference>
<organism evidence="1 2">
    <name type="scientific">Paraglaciecola psychrophila 170</name>
    <dbReference type="NCBI Taxonomy" id="1129794"/>
    <lineage>
        <taxon>Bacteria</taxon>
        <taxon>Pseudomonadati</taxon>
        <taxon>Pseudomonadota</taxon>
        <taxon>Gammaproteobacteria</taxon>
        <taxon>Alteromonadales</taxon>
        <taxon>Alteromonadaceae</taxon>
        <taxon>Paraglaciecola</taxon>
    </lineage>
</organism>
<dbReference type="PROSITE" id="PS51257">
    <property type="entry name" value="PROKAR_LIPOPROTEIN"/>
    <property type="match status" value="1"/>
</dbReference>
<keyword evidence="2" id="KW-1185">Reference proteome</keyword>